<sequence length="404" mass="43358">MTGIHDDAPDPSGTFDPTVRRLRPLGETIFATMSRLAKTTGAINLGQGYPDQDGPEPMLDEAVAAIRRGDNQYAPGRGTEELRRAICADRERRLGQRWDPETECLVTVGATEGITAAVLGLVEPGAHVVLIEPFYDSYRAALALADATWTSVPLVPGPDGWRLDGDALKAAVRDDTAMIIINTPHNPTGTILSPAELATVADAAHSSGAFVLADEVYERLLYDGHPHHSIADVEGMRDKCIIVSSAAKTFNVTGWKTGWVLGCPEVVSAVTIAKQFLSYVGVTHVQPAVAVGLNDCVDWVEEMAAELASNRDVLVDGLRELGLDVHDADGGYFVVADISPLGLGNALETCMALPEKAGVAAIPVTAFVADVDDERWRDLARFGFCKRESTIREALGNLRAFMER</sequence>
<dbReference type="GO" id="GO:0030170">
    <property type="term" value="F:pyridoxal phosphate binding"/>
    <property type="evidence" value="ECO:0007669"/>
    <property type="project" value="InterPro"/>
</dbReference>
<dbReference type="InterPro" id="IPR015421">
    <property type="entry name" value="PyrdxlP-dep_Trfase_major"/>
</dbReference>
<dbReference type="AlphaFoldDB" id="A0A0M2XJ17"/>
<reference evidence="6 7" key="1">
    <citation type="submission" date="2020-04" db="EMBL/GenBank/DDBJ databases">
        <authorList>
            <person name="Hitch T.C.A."/>
            <person name="Wylensek D."/>
            <person name="Clavel T."/>
        </authorList>
    </citation>
    <scope>NUCLEOTIDE SEQUENCE [LARGE SCALE GENOMIC DNA]</scope>
    <source>
        <strain evidence="6 7">BL-383-APC-2I</strain>
    </source>
</reference>
<dbReference type="Gene3D" id="3.90.1150.10">
    <property type="entry name" value="Aspartate Aminotransferase, domain 1"/>
    <property type="match status" value="1"/>
</dbReference>
<evidence type="ECO:0000256" key="2">
    <source>
        <dbReference type="ARBA" id="ARBA00022576"/>
    </source>
</evidence>
<dbReference type="RefSeq" id="WP_046651014.1">
    <property type="nucleotide sequence ID" value="NZ_JABAGA010000006.1"/>
</dbReference>
<feature type="domain" description="Aminotransferase class I/classII large" evidence="5">
    <location>
        <begin position="42"/>
        <end position="384"/>
    </location>
</feature>
<gene>
    <name evidence="6" type="ORF">HF852_09515</name>
</gene>
<dbReference type="GO" id="GO:0016212">
    <property type="term" value="F:kynurenine-oxoglutarate transaminase activity"/>
    <property type="evidence" value="ECO:0007669"/>
    <property type="project" value="TreeGrafter"/>
</dbReference>
<comment type="cofactor">
    <cofactor evidence="1">
        <name>pyridoxal 5'-phosphate</name>
        <dbReference type="ChEBI" id="CHEBI:597326"/>
    </cofactor>
</comment>
<protein>
    <submittedName>
        <fullName evidence="6">Aminotransferase class I/II-fold pyridoxal phosphate-dependent enzyme</fullName>
    </submittedName>
</protein>
<dbReference type="InterPro" id="IPR015422">
    <property type="entry name" value="PyrdxlP-dep_Trfase_small"/>
</dbReference>
<comment type="caution">
    <text evidence="6">The sequence shown here is derived from an EMBL/GenBank/DDBJ whole genome shotgun (WGS) entry which is preliminary data.</text>
</comment>
<evidence type="ECO:0000256" key="4">
    <source>
        <dbReference type="ARBA" id="ARBA00022898"/>
    </source>
</evidence>
<keyword evidence="4" id="KW-0663">Pyridoxal phosphate</keyword>
<dbReference type="CDD" id="cd00609">
    <property type="entry name" value="AAT_like"/>
    <property type="match status" value="1"/>
</dbReference>
<evidence type="ECO:0000313" key="6">
    <source>
        <dbReference type="EMBL" id="NMF09829.1"/>
    </source>
</evidence>
<dbReference type="SUPFAM" id="SSF53383">
    <property type="entry name" value="PLP-dependent transferases"/>
    <property type="match status" value="1"/>
</dbReference>
<dbReference type="InterPro" id="IPR051326">
    <property type="entry name" value="Kynurenine-oxoglutarate_AT"/>
</dbReference>
<accession>A0A0M2XJ17</accession>
<dbReference type="EMBL" id="JABAGA010000006">
    <property type="protein sequence ID" value="NMF09829.1"/>
    <property type="molecule type" value="Genomic_DNA"/>
</dbReference>
<dbReference type="Pfam" id="PF00155">
    <property type="entry name" value="Aminotran_1_2"/>
    <property type="match status" value="1"/>
</dbReference>
<dbReference type="InterPro" id="IPR004839">
    <property type="entry name" value="Aminotransferase_I/II_large"/>
</dbReference>
<dbReference type="PANTHER" id="PTHR43807">
    <property type="entry name" value="FI04487P"/>
    <property type="match status" value="1"/>
</dbReference>
<organism evidence="6 7">
    <name type="scientific">Corynebacterium xerosis</name>
    <dbReference type="NCBI Taxonomy" id="1725"/>
    <lineage>
        <taxon>Bacteria</taxon>
        <taxon>Bacillati</taxon>
        <taxon>Actinomycetota</taxon>
        <taxon>Actinomycetes</taxon>
        <taxon>Mycobacteriales</taxon>
        <taxon>Corynebacteriaceae</taxon>
        <taxon>Corynebacterium</taxon>
    </lineage>
</organism>
<dbReference type="InterPro" id="IPR015424">
    <property type="entry name" value="PyrdxlP-dep_Trfase"/>
</dbReference>
<evidence type="ECO:0000256" key="1">
    <source>
        <dbReference type="ARBA" id="ARBA00001933"/>
    </source>
</evidence>
<dbReference type="OrthoDB" id="9763453at2"/>
<dbReference type="GeneID" id="95319863"/>
<dbReference type="PANTHER" id="PTHR43807:SF20">
    <property type="entry name" value="FI04487P"/>
    <property type="match status" value="1"/>
</dbReference>
<dbReference type="Proteomes" id="UP000589552">
    <property type="component" value="Unassembled WGS sequence"/>
</dbReference>
<evidence type="ECO:0000256" key="3">
    <source>
        <dbReference type="ARBA" id="ARBA00022679"/>
    </source>
</evidence>
<keyword evidence="2 6" id="KW-0032">Aminotransferase</keyword>
<proteinExistence type="predicted"/>
<dbReference type="Gene3D" id="3.40.640.10">
    <property type="entry name" value="Type I PLP-dependent aspartate aminotransferase-like (Major domain)"/>
    <property type="match status" value="1"/>
</dbReference>
<evidence type="ECO:0000313" key="7">
    <source>
        <dbReference type="Proteomes" id="UP000589552"/>
    </source>
</evidence>
<evidence type="ECO:0000259" key="5">
    <source>
        <dbReference type="Pfam" id="PF00155"/>
    </source>
</evidence>
<name>A0A0M2XJ17_9CORY</name>
<keyword evidence="3 6" id="KW-0808">Transferase</keyword>
<dbReference type="GO" id="GO:0005737">
    <property type="term" value="C:cytoplasm"/>
    <property type="evidence" value="ECO:0007669"/>
    <property type="project" value="TreeGrafter"/>
</dbReference>